<evidence type="ECO:0000259" key="7">
    <source>
        <dbReference type="SMART" id="SM00829"/>
    </source>
</evidence>
<dbReference type="SUPFAM" id="SSF50129">
    <property type="entry name" value="GroES-like"/>
    <property type="match status" value="1"/>
</dbReference>
<dbReference type="InterPro" id="IPR020843">
    <property type="entry name" value="ER"/>
</dbReference>
<dbReference type="Gene3D" id="3.90.180.10">
    <property type="entry name" value="Medium-chain alcohol dehydrogenases, catalytic domain"/>
    <property type="match status" value="1"/>
</dbReference>
<proteinExistence type="inferred from homology"/>
<dbReference type="PANTHER" id="PTHR43161">
    <property type="entry name" value="SORBITOL DEHYDROGENASE"/>
    <property type="match status" value="1"/>
</dbReference>
<dbReference type="InterPro" id="IPR011032">
    <property type="entry name" value="GroES-like_sf"/>
</dbReference>
<keyword evidence="3 6" id="KW-0479">Metal-binding</keyword>
<dbReference type="PANTHER" id="PTHR43161:SF9">
    <property type="entry name" value="SORBITOL DEHYDROGENASE"/>
    <property type="match status" value="1"/>
</dbReference>
<feature type="domain" description="Enoyl reductase (ER)" evidence="7">
    <location>
        <begin position="15"/>
        <end position="346"/>
    </location>
</feature>
<organism evidence="8 9">
    <name type="scientific">Cohnella hashimotonis</name>
    <dbReference type="NCBI Taxonomy" id="2826895"/>
    <lineage>
        <taxon>Bacteria</taxon>
        <taxon>Bacillati</taxon>
        <taxon>Bacillota</taxon>
        <taxon>Bacilli</taxon>
        <taxon>Bacillales</taxon>
        <taxon>Paenibacillaceae</taxon>
        <taxon>Cohnella</taxon>
    </lineage>
</organism>
<dbReference type="SMART" id="SM00829">
    <property type="entry name" value="PKS_ER"/>
    <property type="match status" value="1"/>
</dbReference>
<dbReference type="Pfam" id="PF00107">
    <property type="entry name" value="ADH_zinc_N"/>
    <property type="match status" value="1"/>
</dbReference>
<dbReference type="InterPro" id="IPR013154">
    <property type="entry name" value="ADH-like_N"/>
</dbReference>
<reference evidence="8" key="1">
    <citation type="submission" date="2023-04" db="EMBL/GenBank/DDBJ databases">
        <title>Comparative genomic analysis of Cohnella hashimotonis sp. nov., isolated from the International Space Station.</title>
        <authorList>
            <person name="Venkateswaran K."/>
            <person name="Simpson A."/>
        </authorList>
    </citation>
    <scope>NUCLEOTIDE SEQUENCE</scope>
    <source>
        <strain evidence="8">F6_2S_P_1</strain>
    </source>
</reference>
<evidence type="ECO:0000256" key="6">
    <source>
        <dbReference type="RuleBase" id="RU361277"/>
    </source>
</evidence>
<evidence type="ECO:0000256" key="3">
    <source>
        <dbReference type="ARBA" id="ARBA00022723"/>
    </source>
</evidence>
<dbReference type="Pfam" id="PF08240">
    <property type="entry name" value="ADH_N"/>
    <property type="match status" value="1"/>
</dbReference>
<gene>
    <name evidence="8" type="ORF">KB449_02595</name>
</gene>
<comment type="cofactor">
    <cofactor evidence="1 6">
        <name>Zn(2+)</name>
        <dbReference type="ChEBI" id="CHEBI:29105"/>
    </cofactor>
</comment>
<name>A0ABT6TAH1_9BACL</name>
<evidence type="ECO:0000256" key="2">
    <source>
        <dbReference type="ARBA" id="ARBA00008072"/>
    </source>
</evidence>
<keyword evidence="9" id="KW-1185">Reference proteome</keyword>
<dbReference type="PROSITE" id="PS00059">
    <property type="entry name" value="ADH_ZINC"/>
    <property type="match status" value="1"/>
</dbReference>
<dbReference type="Proteomes" id="UP001161691">
    <property type="component" value="Unassembled WGS sequence"/>
</dbReference>
<dbReference type="InterPro" id="IPR045306">
    <property type="entry name" value="SDH-like"/>
</dbReference>
<dbReference type="RefSeq" id="WP_282906871.1">
    <property type="nucleotide sequence ID" value="NZ_JAGRPV010000001.1"/>
</dbReference>
<dbReference type="EMBL" id="JAGRPV010000001">
    <property type="protein sequence ID" value="MDI4643826.1"/>
    <property type="molecule type" value="Genomic_DNA"/>
</dbReference>
<dbReference type="CDD" id="cd05285">
    <property type="entry name" value="sorbitol_DH"/>
    <property type="match status" value="1"/>
</dbReference>
<dbReference type="SUPFAM" id="SSF51735">
    <property type="entry name" value="NAD(P)-binding Rossmann-fold domains"/>
    <property type="match status" value="1"/>
</dbReference>
<keyword evidence="4 6" id="KW-0862">Zinc</keyword>
<dbReference type="Gene3D" id="3.40.50.720">
    <property type="entry name" value="NAD(P)-binding Rossmann-like Domain"/>
    <property type="match status" value="1"/>
</dbReference>
<sequence>MDNKTMNAAVMKEKGRIEVERIDRPSPGPDEALIKVACIGICGSDIHYYEHGRIGRYVVDGPLILGHEVAGTVVEIGERVANLKVGDRVAIEPGIPCGRCEYCKGGRYNLCPDVFFLATPPDDGAWADYIAMRADVLFPLPDSMSFEEGALLEPLSVGYHAMNRANVKPSDRLFITGLGPIGLLAIQAAKLFGVREIYASDVVAFRREYALKLGATAVFDPLSDSIAAELANRTGGEGVDVIVESSGNHGSIASTVSLAKRGGRIVFVGLPPENGVSLNVDKIIDSELNIYGVFRYANTYKAAIQAYAGSGLDIAEVITHSFGLKDINEALHAARTQKDKAIKIMIYPGAEQEA</sequence>
<evidence type="ECO:0000313" key="9">
    <source>
        <dbReference type="Proteomes" id="UP001161691"/>
    </source>
</evidence>
<dbReference type="InterPro" id="IPR013149">
    <property type="entry name" value="ADH-like_C"/>
</dbReference>
<comment type="caution">
    <text evidence="8">The sequence shown here is derived from an EMBL/GenBank/DDBJ whole genome shotgun (WGS) entry which is preliminary data.</text>
</comment>
<dbReference type="InterPro" id="IPR002328">
    <property type="entry name" value="ADH_Zn_CS"/>
</dbReference>
<evidence type="ECO:0000313" key="8">
    <source>
        <dbReference type="EMBL" id="MDI4643826.1"/>
    </source>
</evidence>
<dbReference type="InterPro" id="IPR036291">
    <property type="entry name" value="NAD(P)-bd_dom_sf"/>
</dbReference>
<evidence type="ECO:0000256" key="1">
    <source>
        <dbReference type="ARBA" id="ARBA00001947"/>
    </source>
</evidence>
<accession>A0ABT6TAH1</accession>
<evidence type="ECO:0000256" key="4">
    <source>
        <dbReference type="ARBA" id="ARBA00022833"/>
    </source>
</evidence>
<keyword evidence="5" id="KW-0560">Oxidoreductase</keyword>
<comment type="similarity">
    <text evidence="2 6">Belongs to the zinc-containing alcohol dehydrogenase family.</text>
</comment>
<protein>
    <submittedName>
        <fullName evidence="8">NAD(P)-dependent alcohol dehydrogenase</fullName>
    </submittedName>
</protein>
<evidence type="ECO:0000256" key="5">
    <source>
        <dbReference type="ARBA" id="ARBA00023002"/>
    </source>
</evidence>